<dbReference type="AlphaFoldDB" id="A0A834HQA7"/>
<keyword evidence="2" id="KW-1185">Reference proteome</keyword>
<name>A0A834HQA7_RHYFE</name>
<evidence type="ECO:0000313" key="1">
    <source>
        <dbReference type="EMBL" id="KAF7265838.1"/>
    </source>
</evidence>
<evidence type="ECO:0000313" key="2">
    <source>
        <dbReference type="Proteomes" id="UP000625711"/>
    </source>
</evidence>
<sequence length="176" mass="20599">MAVRIDIFIRHIPTGSWLLNYSAYSTGKKSPRSFPKRRKFILRAIFPALLLKRFVQSFINIKSDVSSWSLPSPSSRRIVRTARELDKRQIGPVLGRFPLEKWRPFIFPRKKNDRDKPEFHKQNERRNSDGKLRFSLETTMFFQTVDWTQYVSVNVSGRARLETGRSLHPRGCCAAT</sequence>
<gene>
    <name evidence="1" type="ORF">GWI33_020908</name>
</gene>
<organism evidence="1 2">
    <name type="scientific">Rhynchophorus ferrugineus</name>
    <name type="common">Red palm weevil</name>
    <name type="synonym">Curculio ferrugineus</name>
    <dbReference type="NCBI Taxonomy" id="354439"/>
    <lineage>
        <taxon>Eukaryota</taxon>
        <taxon>Metazoa</taxon>
        <taxon>Ecdysozoa</taxon>
        <taxon>Arthropoda</taxon>
        <taxon>Hexapoda</taxon>
        <taxon>Insecta</taxon>
        <taxon>Pterygota</taxon>
        <taxon>Neoptera</taxon>
        <taxon>Endopterygota</taxon>
        <taxon>Coleoptera</taxon>
        <taxon>Polyphaga</taxon>
        <taxon>Cucujiformia</taxon>
        <taxon>Curculionidae</taxon>
        <taxon>Dryophthorinae</taxon>
        <taxon>Rhynchophorus</taxon>
    </lineage>
</organism>
<protein>
    <submittedName>
        <fullName evidence="1">Uncharacterized protein</fullName>
    </submittedName>
</protein>
<dbReference type="EMBL" id="JAACXV010014584">
    <property type="protein sequence ID" value="KAF7265838.1"/>
    <property type="molecule type" value="Genomic_DNA"/>
</dbReference>
<reference evidence="1" key="1">
    <citation type="submission" date="2020-08" db="EMBL/GenBank/DDBJ databases">
        <title>Genome sequencing and assembly of the red palm weevil Rhynchophorus ferrugineus.</title>
        <authorList>
            <person name="Dias G.B."/>
            <person name="Bergman C.M."/>
            <person name="Manee M."/>
        </authorList>
    </citation>
    <scope>NUCLEOTIDE SEQUENCE</scope>
    <source>
        <strain evidence="1">AA-2017</strain>
        <tissue evidence="1">Whole larva</tissue>
    </source>
</reference>
<proteinExistence type="predicted"/>
<dbReference type="Proteomes" id="UP000625711">
    <property type="component" value="Unassembled WGS sequence"/>
</dbReference>
<comment type="caution">
    <text evidence="1">The sequence shown here is derived from an EMBL/GenBank/DDBJ whole genome shotgun (WGS) entry which is preliminary data.</text>
</comment>
<accession>A0A834HQA7</accession>